<feature type="region of interest" description="Disordered" evidence="12">
    <location>
        <begin position="146"/>
        <end position="179"/>
    </location>
</feature>
<comment type="similarity">
    <text evidence="2">Belongs to the krueppel C2H2-type zinc-finger protein family.</text>
</comment>
<dbReference type="OrthoDB" id="6910977at2759"/>
<dbReference type="FunFam" id="3.30.160.60:FF:000218">
    <property type="entry name" value="Zinc finger protein 10"/>
    <property type="match status" value="1"/>
</dbReference>
<evidence type="ECO:0000256" key="5">
    <source>
        <dbReference type="ARBA" id="ARBA00022771"/>
    </source>
</evidence>
<protein>
    <submittedName>
        <fullName evidence="14">Blast:Zinc finger protein 717</fullName>
    </submittedName>
</protein>
<keyword evidence="7" id="KW-0805">Transcription regulation</keyword>
<dbReference type="STRING" id="7266.A0A3B0K5P4"/>
<evidence type="ECO:0000256" key="7">
    <source>
        <dbReference type="ARBA" id="ARBA00023015"/>
    </source>
</evidence>
<keyword evidence="9" id="KW-0804">Transcription</keyword>
<dbReference type="Gene3D" id="3.30.160.60">
    <property type="entry name" value="Classic Zinc Finger"/>
    <property type="match status" value="2"/>
</dbReference>
<dbReference type="SMART" id="SM00355">
    <property type="entry name" value="ZnF_C2H2"/>
    <property type="match status" value="3"/>
</dbReference>
<dbReference type="InterPro" id="IPR013087">
    <property type="entry name" value="Znf_C2H2_type"/>
</dbReference>
<evidence type="ECO:0000256" key="1">
    <source>
        <dbReference type="ARBA" id="ARBA00004123"/>
    </source>
</evidence>
<evidence type="ECO:0000256" key="6">
    <source>
        <dbReference type="ARBA" id="ARBA00022833"/>
    </source>
</evidence>
<dbReference type="Pfam" id="PF00096">
    <property type="entry name" value="zf-C2H2"/>
    <property type="match status" value="2"/>
</dbReference>
<evidence type="ECO:0000313" key="14">
    <source>
        <dbReference type="EMBL" id="SPP87992.1"/>
    </source>
</evidence>
<keyword evidence="8" id="KW-0238">DNA-binding</keyword>
<proteinExistence type="inferred from homology"/>
<name>A0A3B0K5P4_DROGU</name>
<comment type="subcellular location">
    <subcellularLocation>
        <location evidence="1">Nucleus</location>
    </subcellularLocation>
</comment>
<keyword evidence="3" id="KW-0479">Metal-binding</keyword>
<evidence type="ECO:0000256" key="4">
    <source>
        <dbReference type="ARBA" id="ARBA00022737"/>
    </source>
</evidence>
<evidence type="ECO:0000256" key="8">
    <source>
        <dbReference type="ARBA" id="ARBA00023125"/>
    </source>
</evidence>
<dbReference type="PANTHER" id="PTHR23235">
    <property type="entry name" value="KRUEPPEL-LIKE TRANSCRIPTION FACTOR"/>
    <property type="match status" value="1"/>
</dbReference>
<dbReference type="GO" id="GO:0000981">
    <property type="term" value="F:DNA-binding transcription factor activity, RNA polymerase II-specific"/>
    <property type="evidence" value="ECO:0007669"/>
    <property type="project" value="TreeGrafter"/>
</dbReference>
<evidence type="ECO:0000256" key="2">
    <source>
        <dbReference type="ARBA" id="ARBA00006991"/>
    </source>
</evidence>
<evidence type="ECO:0000259" key="13">
    <source>
        <dbReference type="PROSITE" id="PS50157"/>
    </source>
</evidence>
<dbReference type="Proteomes" id="UP000268350">
    <property type="component" value="Unassembled WGS sequence"/>
</dbReference>
<feature type="region of interest" description="Disordered" evidence="12">
    <location>
        <begin position="113"/>
        <end position="132"/>
    </location>
</feature>
<reference evidence="15" key="1">
    <citation type="submission" date="2018-01" db="EMBL/GenBank/DDBJ databases">
        <authorList>
            <person name="Alioto T."/>
            <person name="Alioto T."/>
        </authorList>
    </citation>
    <scope>NUCLEOTIDE SEQUENCE [LARGE SCALE GENOMIC DNA]</scope>
</reference>
<accession>A0A3B0K5P4</accession>
<dbReference type="GO" id="GO:0008270">
    <property type="term" value="F:zinc ion binding"/>
    <property type="evidence" value="ECO:0007669"/>
    <property type="project" value="UniProtKB-KW"/>
</dbReference>
<dbReference type="PANTHER" id="PTHR23235:SF152">
    <property type="entry name" value="SI:DKEY-210J14.3"/>
    <property type="match status" value="1"/>
</dbReference>
<organism evidence="14 15">
    <name type="scientific">Drosophila guanche</name>
    <name type="common">Fruit fly</name>
    <dbReference type="NCBI Taxonomy" id="7266"/>
    <lineage>
        <taxon>Eukaryota</taxon>
        <taxon>Metazoa</taxon>
        <taxon>Ecdysozoa</taxon>
        <taxon>Arthropoda</taxon>
        <taxon>Hexapoda</taxon>
        <taxon>Insecta</taxon>
        <taxon>Pterygota</taxon>
        <taxon>Neoptera</taxon>
        <taxon>Endopterygota</taxon>
        <taxon>Diptera</taxon>
        <taxon>Brachycera</taxon>
        <taxon>Muscomorpha</taxon>
        <taxon>Ephydroidea</taxon>
        <taxon>Drosophilidae</taxon>
        <taxon>Drosophila</taxon>
        <taxon>Sophophora</taxon>
    </lineage>
</organism>
<keyword evidence="15" id="KW-1185">Reference proteome</keyword>
<dbReference type="GO" id="GO:0005634">
    <property type="term" value="C:nucleus"/>
    <property type="evidence" value="ECO:0007669"/>
    <property type="project" value="UniProtKB-SubCell"/>
</dbReference>
<gene>
    <name evidence="14" type="ORF">DGUA_6G015803</name>
</gene>
<keyword evidence="6" id="KW-0862">Zinc</keyword>
<evidence type="ECO:0000256" key="10">
    <source>
        <dbReference type="ARBA" id="ARBA00023242"/>
    </source>
</evidence>
<evidence type="ECO:0000256" key="12">
    <source>
        <dbReference type="SAM" id="MobiDB-lite"/>
    </source>
</evidence>
<feature type="domain" description="C2H2-type" evidence="13">
    <location>
        <begin position="209"/>
        <end position="241"/>
    </location>
</feature>
<dbReference type="SUPFAM" id="SSF57667">
    <property type="entry name" value="beta-beta-alpha zinc fingers"/>
    <property type="match status" value="1"/>
</dbReference>
<keyword evidence="10" id="KW-0539">Nucleus</keyword>
<evidence type="ECO:0000256" key="3">
    <source>
        <dbReference type="ARBA" id="ARBA00022723"/>
    </source>
</evidence>
<keyword evidence="4" id="KW-0677">Repeat</keyword>
<evidence type="ECO:0000313" key="15">
    <source>
        <dbReference type="Proteomes" id="UP000268350"/>
    </source>
</evidence>
<dbReference type="InterPro" id="IPR036236">
    <property type="entry name" value="Znf_C2H2_sf"/>
</dbReference>
<feature type="domain" description="C2H2-type" evidence="13">
    <location>
        <begin position="181"/>
        <end position="208"/>
    </location>
</feature>
<dbReference type="PROSITE" id="PS00028">
    <property type="entry name" value="ZINC_FINGER_C2H2_1"/>
    <property type="match status" value="2"/>
</dbReference>
<evidence type="ECO:0000256" key="9">
    <source>
        <dbReference type="ARBA" id="ARBA00023163"/>
    </source>
</evidence>
<keyword evidence="5 11" id="KW-0863">Zinc-finger</keyword>
<sequence>MPRLFLSKEERLQKRKEARAYDITKLEAMLKLDEEADTAAAAKPIESVANKENKAELTFHYGNRSPSDDWLKSDDIPILVRRQWEERNGRQLMDLQPEDANENGEFSHTVWEMEKPGQSQEPGKKKNGAKIGYIKVTKGDKRVYLKDKQGPKQDPQQPSANDDPPQTKRITRRTKQKGEQFPCTDCDKVFNHSWMLVAHQRTHTGERPYVCPEPKCLKSFADRSNLRSHQRTKGHHTWDHQCGQCGKYFNQENFLQRHTLDACRKYLLNFTHKKT</sequence>
<dbReference type="OMA" id="TMGHHEW"/>
<dbReference type="PROSITE" id="PS50157">
    <property type="entry name" value="ZINC_FINGER_C2H2_2"/>
    <property type="match status" value="3"/>
</dbReference>
<dbReference type="GO" id="GO:0000978">
    <property type="term" value="F:RNA polymerase II cis-regulatory region sequence-specific DNA binding"/>
    <property type="evidence" value="ECO:0007669"/>
    <property type="project" value="TreeGrafter"/>
</dbReference>
<feature type="domain" description="C2H2-type" evidence="13">
    <location>
        <begin position="240"/>
        <end position="258"/>
    </location>
</feature>
<dbReference type="EMBL" id="OUUW01000013">
    <property type="protein sequence ID" value="SPP87992.1"/>
    <property type="molecule type" value="Genomic_DNA"/>
</dbReference>
<evidence type="ECO:0000256" key="11">
    <source>
        <dbReference type="PROSITE-ProRule" id="PRU00042"/>
    </source>
</evidence>
<dbReference type="FunFam" id="3.30.160.60:FF:000744">
    <property type="entry name" value="zinc finger E-box-binding homeobox 1"/>
    <property type="match status" value="1"/>
</dbReference>
<dbReference type="AlphaFoldDB" id="A0A3B0K5P4"/>